<dbReference type="Pfam" id="PF06291">
    <property type="entry name" value="Lambda_Bor"/>
    <property type="match status" value="1"/>
</dbReference>
<sequence length="100" mass="11655">MKLTSLLLTFVFFLSISCQTERFYLKQEEEKPGRVPTYSAYRHFLLWGLAQSEDLNIKDACKGKAVSYIETKYTILSFLAFALTYTLYVPKLTNVYCELE</sequence>
<organism evidence="1 2">
    <name type="scientific">Leptospira stimsonii</name>
    <dbReference type="NCBI Taxonomy" id="2202203"/>
    <lineage>
        <taxon>Bacteria</taxon>
        <taxon>Pseudomonadati</taxon>
        <taxon>Spirochaetota</taxon>
        <taxon>Spirochaetia</taxon>
        <taxon>Leptospirales</taxon>
        <taxon>Leptospiraceae</taxon>
        <taxon>Leptospira</taxon>
    </lineage>
</organism>
<dbReference type="AlphaFoldDB" id="A0A396ZI56"/>
<dbReference type="InterPro" id="IPR010438">
    <property type="entry name" value="Lambda_Bor"/>
</dbReference>
<dbReference type="EMBL" id="QHCT01000001">
    <property type="protein sequence ID" value="RHX92860.1"/>
    <property type="molecule type" value="Genomic_DNA"/>
</dbReference>
<evidence type="ECO:0000313" key="2">
    <source>
        <dbReference type="Proteomes" id="UP000265798"/>
    </source>
</evidence>
<protein>
    <submittedName>
        <fullName evidence="1">Bor protein</fullName>
    </submittedName>
</protein>
<reference evidence="2" key="1">
    <citation type="submission" date="2018-05" db="EMBL/GenBank/DDBJ databases">
        <title>Leptospira yasudae sp. nov. and Leptospira stimsonii sp. nov., two pathogenic species of the genus Leptospira isolated from environmental sources.</title>
        <authorList>
            <person name="Casanovas-Massana A."/>
            <person name="Hamond C."/>
            <person name="Santos L.A."/>
            <person name="Hacker K.P."/>
            <person name="Balassiano I."/>
            <person name="Medeiros M.A."/>
            <person name="Reis M.G."/>
            <person name="Ko A.I."/>
            <person name="Wunder E.A."/>
        </authorList>
    </citation>
    <scope>NUCLEOTIDE SEQUENCE [LARGE SCALE GENOMIC DNA]</scope>
    <source>
        <strain evidence="2">Yale</strain>
    </source>
</reference>
<dbReference type="RefSeq" id="WP_118967661.1">
    <property type="nucleotide sequence ID" value="NZ_QHCT01000001.1"/>
</dbReference>
<comment type="caution">
    <text evidence="1">The sequence shown here is derived from an EMBL/GenBank/DDBJ whole genome shotgun (WGS) entry which is preliminary data.</text>
</comment>
<name>A0A396ZI56_9LEPT</name>
<proteinExistence type="predicted"/>
<dbReference type="PROSITE" id="PS51257">
    <property type="entry name" value="PROKAR_LIPOPROTEIN"/>
    <property type="match status" value="1"/>
</dbReference>
<evidence type="ECO:0000313" key="1">
    <source>
        <dbReference type="EMBL" id="RHX92860.1"/>
    </source>
</evidence>
<gene>
    <name evidence="1" type="ORF">DLM75_06765</name>
</gene>
<accession>A0A396ZI56</accession>
<dbReference type="Proteomes" id="UP000265798">
    <property type="component" value="Unassembled WGS sequence"/>
</dbReference>
<dbReference type="OrthoDB" id="332829at2"/>